<evidence type="ECO:0000313" key="3">
    <source>
        <dbReference type="Proteomes" id="UP000580910"/>
    </source>
</evidence>
<evidence type="ECO:0000259" key="1">
    <source>
        <dbReference type="Pfam" id="PF04480"/>
    </source>
</evidence>
<comment type="caution">
    <text evidence="2">The sequence shown here is derived from an EMBL/GenBank/DDBJ whole genome shotgun (WGS) entry which is preliminary data.</text>
</comment>
<dbReference type="EMBL" id="JACGXA010000001">
    <property type="protein sequence ID" value="MBA8804605.1"/>
    <property type="molecule type" value="Genomic_DNA"/>
</dbReference>
<dbReference type="Gene3D" id="3.40.960.10">
    <property type="entry name" value="VSR Endonuclease"/>
    <property type="match status" value="1"/>
</dbReference>
<keyword evidence="2" id="KW-0378">Hydrolase</keyword>
<feature type="domain" description="DUF559" evidence="1">
    <location>
        <begin position="163"/>
        <end position="224"/>
    </location>
</feature>
<proteinExistence type="predicted"/>
<dbReference type="Proteomes" id="UP000580910">
    <property type="component" value="Unassembled WGS sequence"/>
</dbReference>
<organism evidence="2 3">
    <name type="scientific">Nocardioides ginsengisegetis</name>
    <dbReference type="NCBI Taxonomy" id="661491"/>
    <lineage>
        <taxon>Bacteria</taxon>
        <taxon>Bacillati</taxon>
        <taxon>Actinomycetota</taxon>
        <taxon>Actinomycetes</taxon>
        <taxon>Propionibacteriales</taxon>
        <taxon>Nocardioidaceae</taxon>
        <taxon>Nocardioides</taxon>
    </lineage>
</organism>
<dbReference type="RefSeq" id="WP_182540242.1">
    <property type="nucleotide sequence ID" value="NZ_JACGXA010000001.1"/>
</dbReference>
<dbReference type="InterPro" id="IPR007569">
    <property type="entry name" value="DUF559"/>
</dbReference>
<evidence type="ECO:0000313" key="2">
    <source>
        <dbReference type="EMBL" id="MBA8804605.1"/>
    </source>
</evidence>
<dbReference type="SUPFAM" id="SSF52980">
    <property type="entry name" value="Restriction endonuclease-like"/>
    <property type="match status" value="1"/>
</dbReference>
<accession>A0A7W3J1R2</accession>
<sequence>MSRRAALGGVLSVTSAALHHGWAVRSVPRRPHVTVARGRRIPPTLQRSVHLHRADLTPHQVAAGVTDEPTTLLDCLRQLPRVDALCVADSALRAGVGRSVLDRIAEEARGPGSPQVRWVAARASHLAANPFESALRDIAFDVPGLCVEPQVVIREDGLTVRPDLVDVRLRIVCEADSFEWHGKRSALRADARRYDLLVVRGWVVLRFAWEDVMHDPDFVREVLVAAVALAQQHTEVARRRRSAA</sequence>
<keyword evidence="3" id="KW-1185">Reference proteome</keyword>
<name>A0A7W3J1R2_9ACTN</name>
<dbReference type="AlphaFoldDB" id="A0A7W3J1R2"/>
<dbReference type="InterPro" id="IPR011335">
    <property type="entry name" value="Restrct_endonuc-II-like"/>
</dbReference>
<keyword evidence="2" id="KW-0255">Endonuclease</keyword>
<gene>
    <name evidence="2" type="ORF">FB382_002896</name>
</gene>
<dbReference type="Pfam" id="PF04480">
    <property type="entry name" value="DUF559"/>
    <property type="match status" value="1"/>
</dbReference>
<reference evidence="2 3" key="1">
    <citation type="submission" date="2020-07" db="EMBL/GenBank/DDBJ databases">
        <title>Sequencing the genomes of 1000 actinobacteria strains.</title>
        <authorList>
            <person name="Klenk H.-P."/>
        </authorList>
    </citation>
    <scope>NUCLEOTIDE SEQUENCE [LARGE SCALE GENOMIC DNA]</scope>
    <source>
        <strain evidence="2 3">DSM 21349</strain>
    </source>
</reference>
<keyword evidence="2" id="KW-0540">Nuclease</keyword>
<protein>
    <submittedName>
        <fullName evidence="2">Very-short-patch-repair endonuclease</fullName>
    </submittedName>
</protein>
<dbReference type="GO" id="GO:0004519">
    <property type="term" value="F:endonuclease activity"/>
    <property type="evidence" value="ECO:0007669"/>
    <property type="project" value="UniProtKB-KW"/>
</dbReference>